<dbReference type="InterPro" id="IPR049680">
    <property type="entry name" value="FLVCR1-2_SLC49-like"/>
</dbReference>
<feature type="region of interest" description="Disordered" evidence="5">
    <location>
        <begin position="486"/>
        <end position="511"/>
    </location>
</feature>
<dbReference type="SUPFAM" id="SSF103473">
    <property type="entry name" value="MFS general substrate transporter"/>
    <property type="match status" value="1"/>
</dbReference>
<evidence type="ECO:0000256" key="1">
    <source>
        <dbReference type="ARBA" id="ARBA00004141"/>
    </source>
</evidence>
<feature type="transmembrane region" description="Helical" evidence="6">
    <location>
        <begin position="96"/>
        <end position="118"/>
    </location>
</feature>
<evidence type="ECO:0000256" key="6">
    <source>
        <dbReference type="SAM" id="Phobius"/>
    </source>
</evidence>
<dbReference type="Proteomes" id="UP000190776">
    <property type="component" value="Unassembled WGS sequence"/>
</dbReference>
<proteinExistence type="predicted"/>
<feature type="transmembrane region" description="Helical" evidence="6">
    <location>
        <begin position="218"/>
        <end position="239"/>
    </location>
</feature>
<comment type="subcellular location">
    <subcellularLocation>
        <location evidence="1">Membrane</location>
        <topology evidence="1">Multi-pass membrane protein</topology>
    </subcellularLocation>
</comment>
<dbReference type="InterPro" id="IPR011701">
    <property type="entry name" value="MFS"/>
</dbReference>
<dbReference type="Gene3D" id="1.20.1250.20">
    <property type="entry name" value="MFS general substrate transporter like domains"/>
    <property type="match status" value="2"/>
</dbReference>
<comment type="caution">
    <text evidence="7">The sequence shown here is derived from an EMBL/GenBank/DDBJ whole genome shotgun (WGS) entry which is preliminary data.</text>
</comment>
<feature type="transmembrane region" description="Helical" evidence="6">
    <location>
        <begin position="302"/>
        <end position="325"/>
    </location>
</feature>
<protein>
    <submittedName>
        <fullName evidence="7">Major facilitator superfamily domain-containing protein 7</fullName>
    </submittedName>
</protein>
<evidence type="ECO:0000256" key="2">
    <source>
        <dbReference type="ARBA" id="ARBA00022692"/>
    </source>
</evidence>
<keyword evidence="3 6" id="KW-1133">Transmembrane helix</keyword>
<dbReference type="GO" id="GO:0022857">
    <property type="term" value="F:transmembrane transporter activity"/>
    <property type="evidence" value="ECO:0007669"/>
    <property type="project" value="InterPro"/>
</dbReference>
<dbReference type="OrthoDB" id="422206at2759"/>
<feature type="transmembrane region" description="Helical" evidence="6">
    <location>
        <begin position="272"/>
        <end position="290"/>
    </location>
</feature>
<feature type="transmembrane region" description="Helical" evidence="6">
    <location>
        <begin position="191"/>
        <end position="212"/>
    </location>
</feature>
<dbReference type="PANTHER" id="PTHR10924:SF6">
    <property type="entry name" value="SOLUTE CARRIER FAMILY 49 MEMBER A3"/>
    <property type="match status" value="1"/>
</dbReference>
<dbReference type="EMBL" id="MSZU01000080">
    <property type="protein sequence ID" value="OMP86205.1"/>
    <property type="molecule type" value="Genomic_DNA"/>
</dbReference>
<gene>
    <name evidence="7" type="ORF">BK809_0003375</name>
</gene>
<feature type="transmembrane region" description="Helical" evidence="6">
    <location>
        <begin position="58"/>
        <end position="76"/>
    </location>
</feature>
<dbReference type="AlphaFoldDB" id="A0A1S8BFH1"/>
<evidence type="ECO:0000256" key="5">
    <source>
        <dbReference type="SAM" id="MobiDB-lite"/>
    </source>
</evidence>
<evidence type="ECO:0000313" key="7">
    <source>
        <dbReference type="EMBL" id="OMP86205.1"/>
    </source>
</evidence>
<feature type="region of interest" description="Disordered" evidence="5">
    <location>
        <begin position="1"/>
        <end position="45"/>
    </location>
</feature>
<feature type="transmembrane region" description="Helical" evidence="6">
    <location>
        <begin position="366"/>
        <end position="389"/>
    </location>
</feature>
<sequence length="511" mass="54298">MDAVSPQQHAGEKMADAHEAQSDAPLRDGSRDEDTANAHPARDHHHAPGHYRVYRRRWFGLLQLVLLNIIISWDWLTFAAVSSDSAEYFHVSESTINWLSTAFLFSFVVISPVVLATLHRGPKPAIITASILTLIGNWVRYAGTRAGPHGYFGVVMFGQILIGLAQPFVLTAPTSYSDLWFTERGRISATALASLANPFGGALGQLIDPFWATKPSEVPNMVLYTAIISTIASLPSFFIPARPPTPPSASTTTHKPTPILPSLAHLSRTPTFWLLLLPFSIYVGFFNAFSSLLNQILYPYGFTASAAGICGALLILIGLAAAALLSPLLDRRRPKPYIATIKLLCPLVALGYLAFVWAPATRGVGAPYAIAAVLGAASFALVPVALEYLVEATWPAASPEAGSVCCWTAGQLLGGVFVVVMDALKEPGCDSTVECQEIGKHSTGSKPPGSMWRALVFQAVVALAVLPAPLLLGVRRLGLGAGHRKGRMEAEDAQGRGAVAEEGGSGEGGGS</sequence>
<dbReference type="InterPro" id="IPR036259">
    <property type="entry name" value="MFS_trans_sf"/>
</dbReference>
<dbReference type="PANTHER" id="PTHR10924">
    <property type="entry name" value="MAJOR FACILITATOR SUPERFAMILY PROTEIN-RELATED"/>
    <property type="match status" value="1"/>
</dbReference>
<evidence type="ECO:0000256" key="4">
    <source>
        <dbReference type="ARBA" id="ARBA00023136"/>
    </source>
</evidence>
<organism evidence="7 8">
    <name type="scientific">Diplodia seriata</name>
    <dbReference type="NCBI Taxonomy" id="420778"/>
    <lineage>
        <taxon>Eukaryota</taxon>
        <taxon>Fungi</taxon>
        <taxon>Dikarya</taxon>
        <taxon>Ascomycota</taxon>
        <taxon>Pezizomycotina</taxon>
        <taxon>Dothideomycetes</taxon>
        <taxon>Dothideomycetes incertae sedis</taxon>
        <taxon>Botryosphaeriales</taxon>
        <taxon>Botryosphaeriaceae</taxon>
        <taxon>Diplodia</taxon>
    </lineage>
</organism>
<dbReference type="STRING" id="420778.A0A1S8BFH1"/>
<reference evidence="7 8" key="1">
    <citation type="submission" date="2017-01" db="EMBL/GenBank/DDBJ databases">
        <title>Draft genome sequence of Diplodia seriata F98.1, a fungal species involved in grapevine trunk diseases.</title>
        <authorList>
            <person name="Robert-Siegwald G."/>
            <person name="Vallet J."/>
            <person name="Abou-Mansour E."/>
            <person name="Xu J."/>
            <person name="Rey P."/>
            <person name="Bertsch C."/>
            <person name="Rego C."/>
            <person name="Larignon P."/>
            <person name="Fontaine F."/>
            <person name="Lebrun M.-H."/>
        </authorList>
    </citation>
    <scope>NUCLEOTIDE SEQUENCE [LARGE SCALE GENOMIC DNA]</scope>
    <source>
        <strain evidence="7 8">F98.1</strain>
    </source>
</reference>
<feature type="transmembrane region" description="Helical" evidence="6">
    <location>
        <begin position="455"/>
        <end position="474"/>
    </location>
</feature>
<dbReference type="Pfam" id="PF07690">
    <property type="entry name" value="MFS_1"/>
    <property type="match status" value="1"/>
</dbReference>
<evidence type="ECO:0000313" key="8">
    <source>
        <dbReference type="Proteomes" id="UP000190776"/>
    </source>
</evidence>
<keyword evidence="2 6" id="KW-0812">Transmembrane</keyword>
<evidence type="ECO:0000256" key="3">
    <source>
        <dbReference type="ARBA" id="ARBA00022989"/>
    </source>
</evidence>
<feature type="compositionally biased region" description="Basic and acidic residues" evidence="5">
    <location>
        <begin position="10"/>
        <end position="36"/>
    </location>
</feature>
<dbReference type="GO" id="GO:0016020">
    <property type="term" value="C:membrane"/>
    <property type="evidence" value="ECO:0007669"/>
    <property type="project" value="UniProtKB-SubCell"/>
</dbReference>
<feature type="transmembrane region" description="Helical" evidence="6">
    <location>
        <begin position="149"/>
        <end position="170"/>
    </location>
</feature>
<accession>A0A1S8BFH1</accession>
<name>A0A1S8BFH1_9PEZI</name>
<keyword evidence="4 6" id="KW-0472">Membrane</keyword>
<feature type="transmembrane region" description="Helical" evidence="6">
    <location>
        <begin position="337"/>
        <end position="360"/>
    </location>
</feature>